<keyword evidence="1" id="KW-0472">Membrane</keyword>
<dbReference type="Pfam" id="PF13548">
    <property type="entry name" value="DUF4126"/>
    <property type="match status" value="1"/>
</dbReference>
<feature type="transmembrane region" description="Helical" evidence="1">
    <location>
        <begin position="48"/>
        <end position="67"/>
    </location>
</feature>
<evidence type="ECO:0000256" key="1">
    <source>
        <dbReference type="SAM" id="Phobius"/>
    </source>
</evidence>
<evidence type="ECO:0000313" key="4">
    <source>
        <dbReference type="Proteomes" id="UP000293519"/>
    </source>
</evidence>
<keyword evidence="4" id="KW-1185">Reference proteome</keyword>
<keyword evidence="1" id="KW-0812">Transmembrane</keyword>
<comment type="caution">
    <text evidence="3">The sequence shown here is derived from an EMBL/GenBank/DDBJ whole genome shotgun (WGS) entry which is preliminary data.</text>
</comment>
<accession>A0A4Q7LX74</accession>
<dbReference type="AlphaFoldDB" id="A0A4Q7LX74"/>
<proteinExistence type="predicted"/>
<dbReference type="RefSeq" id="WP_130483983.1">
    <property type="nucleotide sequence ID" value="NZ_SGWW01000001.1"/>
</dbReference>
<organism evidence="3 4">
    <name type="scientific">Microcella putealis</name>
    <dbReference type="NCBI Taxonomy" id="337005"/>
    <lineage>
        <taxon>Bacteria</taxon>
        <taxon>Bacillati</taxon>
        <taxon>Actinomycetota</taxon>
        <taxon>Actinomycetes</taxon>
        <taxon>Micrococcales</taxon>
        <taxon>Microbacteriaceae</taxon>
        <taxon>Microcella</taxon>
    </lineage>
</organism>
<reference evidence="3 4" key="1">
    <citation type="journal article" date="2015" name="Stand. Genomic Sci.">
        <title>Genomic Encyclopedia of Bacterial and Archaeal Type Strains, Phase III: the genomes of soil and plant-associated and newly described type strains.</title>
        <authorList>
            <person name="Whitman W.B."/>
            <person name="Woyke T."/>
            <person name="Klenk H.P."/>
            <person name="Zhou Y."/>
            <person name="Lilburn T.G."/>
            <person name="Beck B.J."/>
            <person name="De Vos P."/>
            <person name="Vandamme P."/>
            <person name="Eisen J.A."/>
            <person name="Garrity G."/>
            <person name="Hugenholtz P."/>
            <person name="Kyrpides N.C."/>
        </authorList>
    </citation>
    <scope>NUCLEOTIDE SEQUENCE [LARGE SCALE GENOMIC DNA]</scope>
    <source>
        <strain evidence="3 4">CV2</strain>
    </source>
</reference>
<gene>
    <name evidence="3" type="ORF">EV141_0046</name>
</gene>
<feature type="transmembrane region" description="Helical" evidence="1">
    <location>
        <begin position="79"/>
        <end position="100"/>
    </location>
</feature>
<dbReference type="EMBL" id="SGWW01000001">
    <property type="protein sequence ID" value="RZS58838.1"/>
    <property type="molecule type" value="Genomic_DNA"/>
</dbReference>
<dbReference type="InterPro" id="IPR025196">
    <property type="entry name" value="DUF4126"/>
</dbReference>
<feature type="transmembrane region" description="Helical" evidence="1">
    <location>
        <begin position="7"/>
        <end position="28"/>
    </location>
</feature>
<name>A0A4Q7LX74_9MICO</name>
<feature type="domain" description="DUF4126" evidence="2">
    <location>
        <begin position="4"/>
        <end position="187"/>
    </location>
</feature>
<sequence>MLEILTGAGLAVSAGLNAYIPLLVLGLAGRFIDGVSLPGGWTWLSNEWVLGIIALLLVVEVIADKIPAVDSINDWLQSIVRPASGGIVFGGGALAETVAVSDPAAFVESGDWVPIAIGVGIALAVHLLKALVRVAANTLSAGAAAPALSTAEDITAVVLSLSALVLPLIVAVVLIALVVTVIVILRRARERRRSVPA</sequence>
<evidence type="ECO:0000259" key="2">
    <source>
        <dbReference type="Pfam" id="PF13548"/>
    </source>
</evidence>
<protein>
    <submittedName>
        <fullName evidence="3">Uncharacterized protein DUF4126</fullName>
    </submittedName>
</protein>
<dbReference type="OrthoDB" id="161516at2"/>
<evidence type="ECO:0000313" key="3">
    <source>
        <dbReference type="EMBL" id="RZS58838.1"/>
    </source>
</evidence>
<feature type="transmembrane region" description="Helical" evidence="1">
    <location>
        <begin position="165"/>
        <end position="185"/>
    </location>
</feature>
<dbReference type="Proteomes" id="UP000293519">
    <property type="component" value="Unassembled WGS sequence"/>
</dbReference>
<feature type="transmembrane region" description="Helical" evidence="1">
    <location>
        <begin position="112"/>
        <end position="132"/>
    </location>
</feature>
<keyword evidence="1" id="KW-1133">Transmembrane helix</keyword>